<accession>A0A1B6JGJ6</accession>
<organism evidence="2">
    <name type="scientific">Homalodisca liturata</name>
    <dbReference type="NCBI Taxonomy" id="320908"/>
    <lineage>
        <taxon>Eukaryota</taxon>
        <taxon>Metazoa</taxon>
        <taxon>Ecdysozoa</taxon>
        <taxon>Arthropoda</taxon>
        <taxon>Hexapoda</taxon>
        <taxon>Insecta</taxon>
        <taxon>Pterygota</taxon>
        <taxon>Neoptera</taxon>
        <taxon>Paraneoptera</taxon>
        <taxon>Hemiptera</taxon>
        <taxon>Auchenorrhyncha</taxon>
        <taxon>Membracoidea</taxon>
        <taxon>Cicadellidae</taxon>
        <taxon>Cicadellinae</taxon>
        <taxon>Proconiini</taxon>
        <taxon>Homalodisca</taxon>
    </lineage>
</organism>
<reference evidence="2" key="1">
    <citation type="submission" date="2015-11" db="EMBL/GenBank/DDBJ databases">
        <title>De novo transcriptome assembly of four potential Pierce s Disease insect vectors from Arizona vineyards.</title>
        <authorList>
            <person name="Tassone E.E."/>
        </authorList>
    </citation>
    <scope>NUCLEOTIDE SEQUENCE</scope>
</reference>
<dbReference type="AlphaFoldDB" id="A0A1B6JGJ6"/>
<gene>
    <name evidence="2" type="ORF">g.11645</name>
</gene>
<dbReference type="PRINTS" id="PR00081">
    <property type="entry name" value="GDHRDH"/>
</dbReference>
<dbReference type="CDD" id="cd05327">
    <property type="entry name" value="retinol-DH_like_SDR_c_like"/>
    <property type="match status" value="1"/>
</dbReference>
<dbReference type="Gene3D" id="3.40.50.720">
    <property type="entry name" value="NAD(P)-binding Rossmann-like Domain"/>
    <property type="match status" value="1"/>
</dbReference>
<evidence type="ECO:0000256" key="1">
    <source>
        <dbReference type="ARBA" id="ARBA00023002"/>
    </source>
</evidence>
<dbReference type="Pfam" id="PF00106">
    <property type="entry name" value="adh_short"/>
    <property type="match status" value="1"/>
</dbReference>
<dbReference type="EMBL" id="GECU01009464">
    <property type="protein sequence ID" value="JAS98242.1"/>
    <property type="molecule type" value="Transcribed_RNA"/>
</dbReference>
<evidence type="ECO:0000313" key="2">
    <source>
        <dbReference type="EMBL" id="JAS98242.1"/>
    </source>
</evidence>
<dbReference type="GO" id="GO:0016491">
    <property type="term" value="F:oxidoreductase activity"/>
    <property type="evidence" value="ECO:0007669"/>
    <property type="project" value="UniProtKB-KW"/>
</dbReference>
<dbReference type="PANTHER" id="PTHR43157:SF31">
    <property type="entry name" value="PHOSPHATIDYLINOSITOL-GLYCAN BIOSYNTHESIS CLASS F PROTEIN"/>
    <property type="match status" value="1"/>
</dbReference>
<dbReference type="PANTHER" id="PTHR43157">
    <property type="entry name" value="PHOSPHATIDYLINOSITOL-GLYCAN BIOSYNTHESIS CLASS F PROTEIN-RELATED"/>
    <property type="match status" value="1"/>
</dbReference>
<feature type="non-terminal residue" evidence="2">
    <location>
        <position position="1"/>
    </location>
</feature>
<sequence>NILIFCFYLATFCFKYIRRVILYIAVGSCLKMWELVRIAVLSISGTLVFIHVVKNFFGGGYCAYSKEKLDGKVIIVTGANSGIGKETARYLAARGAEVILACRDPVEGRQAVREIKRKTLNRSVRCEKLDLSSFESIFDFVNRFRLRGSELHGLCNNAGVFHVPYQLTEDGFDLTLQTNYLGPFLLTFLLLDILKESAPSRIVNVNSEAHTFPKSLDVATLTKHYTEEDQYDKFLAYGTSKLCLLLFSSKLAKLLAGTGVIVNSANPGNVRTNIFRHFPVIRDLPAWSFSRFLVWLTFKNPAQGAQTSVYLLTSPQVFVTGQYFSKCSEDKPSGLAKSLELEEELWEATLEWLRPFLEKHGIM</sequence>
<dbReference type="InterPro" id="IPR002347">
    <property type="entry name" value="SDR_fam"/>
</dbReference>
<dbReference type="SUPFAM" id="SSF51735">
    <property type="entry name" value="NAD(P)-binding Rossmann-fold domains"/>
    <property type="match status" value="1"/>
</dbReference>
<proteinExistence type="predicted"/>
<protein>
    <submittedName>
        <fullName evidence="2">Uncharacterized protein</fullName>
    </submittedName>
</protein>
<dbReference type="InterPro" id="IPR036291">
    <property type="entry name" value="NAD(P)-bd_dom_sf"/>
</dbReference>
<name>A0A1B6JGJ6_9HEMI</name>
<keyword evidence="1" id="KW-0560">Oxidoreductase</keyword>